<dbReference type="GO" id="GO:0051287">
    <property type="term" value="F:NAD binding"/>
    <property type="evidence" value="ECO:0007669"/>
    <property type="project" value="InterPro"/>
</dbReference>
<keyword evidence="5" id="KW-1185">Reference proteome</keyword>
<dbReference type="Proteomes" id="UP000577362">
    <property type="component" value="Unassembled WGS sequence"/>
</dbReference>
<organism evidence="4 5">
    <name type="scientific">Chelatococcus caeni</name>
    <dbReference type="NCBI Taxonomy" id="1348468"/>
    <lineage>
        <taxon>Bacteria</taxon>
        <taxon>Pseudomonadati</taxon>
        <taxon>Pseudomonadota</taxon>
        <taxon>Alphaproteobacteria</taxon>
        <taxon>Hyphomicrobiales</taxon>
        <taxon>Chelatococcaceae</taxon>
        <taxon>Chelatococcus</taxon>
    </lineage>
</organism>
<dbReference type="EC" id="1.1.1.125" evidence="4"/>
<gene>
    <name evidence="4" type="ORF">GGR16_001680</name>
</gene>
<dbReference type="InterPro" id="IPR057326">
    <property type="entry name" value="KR_dom"/>
</dbReference>
<dbReference type="InterPro" id="IPR002347">
    <property type="entry name" value="SDR_fam"/>
</dbReference>
<sequence length="262" mass="27309">MTTTTSPAPAFASLFDLSGKVALVTGARTGLGKALAEALASAGADVVGLGSRPMPETADAVAAQGRSFHEVVCDLEKPQDFHALVADVVARAGGIDILVNNAGIIRREDVLDYTEEDWDAVMTVNLKSLFQLSQAVGRHMVASGRPGRIVNVASLLSFQGGIRVPAYTAAKHGVAGLTKLMANELAPKGITVNAIAPGYMETDNTAALRADPERTRQLMDRIPAGRWGAPQDLATAVLFFAAPASGYVTGTVLPVDGGWMAR</sequence>
<dbReference type="SUPFAM" id="SSF51735">
    <property type="entry name" value="NAD(P)-binding Rossmann-fold domains"/>
    <property type="match status" value="1"/>
</dbReference>
<evidence type="ECO:0000256" key="1">
    <source>
        <dbReference type="ARBA" id="ARBA00006484"/>
    </source>
</evidence>
<evidence type="ECO:0000313" key="5">
    <source>
        <dbReference type="Proteomes" id="UP000577362"/>
    </source>
</evidence>
<dbReference type="PRINTS" id="PR00080">
    <property type="entry name" value="SDRFAMILY"/>
</dbReference>
<dbReference type="Pfam" id="PF13561">
    <property type="entry name" value="adh_short_C2"/>
    <property type="match status" value="1"/>
</dbReference>
<name>A0A840BUR5_9HYPH</name>
<protein>
    <submittedName>
        <fullName evidence="4">2-deoxy-D-gluconate 3-dehydrogenase</fullName>
        <ecNumber evidence="4">1.1.1.125</ecNumber>
    </submittedName>
</protein>
<dbReference type="FunFam" id="3.40.50.720:FF:000084">
    <property type="entry name" value="Short-chain dehydrogenase reductase"/>
    <property type="match status" value="1"/>
</dbReference>
<keyword evidence="2 4" id="KW-0560">Oxidoreductase</keyword>
<evidence type="ECO:0000313" key="4">
    <source>
        <dbReference type="EMBL" id="MBB4016674.1"/>
    </source>
</evidence>
<comment type="caution">
    <text evidence="4">The sequence shown here is derived from an EMBL/GenBank/DDBJ whole genome shotgun (WGS) entry which is preliminary data.</text>
</comment>
<dbReference type="SMART" id="SM00822">
    <property type="entry name" value="PKS_KR"/>
    <property type="match status" value="1"/>
</dbReference>
<dbReference type="Gene3D" id="3.40.50.720">
    <property type="entry name" value="NAD(P)-binding Rossmann-like Domain"/>
    <property type="match status" value="1"/>
</dbReference>
<dbReference type="AlphaFoldDB" id="A0A840BUR5"/>
<dbReference type="InterPro" id="IPR020904">
    <property type="entry name" value="Sc_DH/Rdtase_CS"/>
</dbReference>
<dbReference type="RefSeq" id="WP_183316233.1">
    <property type="nucleotide sequence ID" value="NZ_JACIEN010000001.1"/>
</dbReference>
<accession>A0A840BUR5</accession>
<comment type="similarity">
    <text evidence="1">Belongs to the short-chain dehydrogenases/reductases (SDR) family.</text>
</comment>
<dbReference type="PANTHER" id="PTHR42760">
    <property type="entry name" value="SHORT-CHAIN DEHYDROGENASES/REDUCTASES FAMILY MEMBER"/>
    <property type="match status" value="1"/>
</dbReference>
<dbReference type="PROSITE" id="PS00061">
    <property type="entry name" value="ADH_SHORT"/>
    <property type="match status" value="1"/>
</dbReference>
<evidence type="ECO:0000259" key="3">
    <source>
        <dbReference type="SMART" id="SM00822"/>
    </source>
</evidence>
<dbReference type="InterPro" id="IPR036291">
    <property type="entry name" value="NAD(P)-bd_dom_sf"/>
</dbReference>
<dbReference type="GO" id="GO:0008678">
    <property type="term" value="F:2-deoxy-D-gluconate 3-dehydrogenase activity"/>
    <property type="evidence" value="ECO:0007669"/>
    <property type="project" value="UniProtKB-EC"/>
</dbReference>
<dbReference type="InterPro" id="IPR011286">
    <property type="entry name" value="2-deoxy-D-gluc_3_DH"/>
</dbReference>
<evidence type="ECO:0000256" key="2">
    <source>
        <dbReference type="ARBA" id="ARBA00023002"/>
    </source>
</evidence>
<reference evidence="4 5" key="1">
    <citation type="submission" date="2020-08" db="EMBL/GenBank/DDBJ databases">
        <title>Genomic Encyclopedia of Type Strains, Phase IV (KMG-IV): sequencing the most valuable type-strain genomes for metagenomic binning, comparative biology and taxonomic classification.</title>
        <authorList>
            <person name="Goeker M."/>
        </authorList>
    </citation>
    <scope>NUCLEOTIDE SEQUENCE [LARGE SCALE GENOMIC DNA]</scope>
    <source>
        <strain evidence="4 5">DSM 103737</strain>
    </source>
</reference>
<dbReference type="EMBL" id="JACIEN010000001">
    <property type="protein sequence ID" value="MBB4016674.1"/>
    <property type="molecule type" value="Genomic_DNA"/>
</dbReference>
<proteinExistence type="inferred from homology"/>
<feature type="domain" description="Ketoreductase" evidence="3">
    <location>
        <begin position="20"/>
        <end position="198"/>
    </location>
</feature>
<dbReference type="PRINTS" id="PR00081">
    <property type="entry name" value="GDHRDH"/>
</dbReference>
<dbReference type="NCBIfam" id="TIGR01832">
    <property type="entry name" value="kduD"/>
    <property type="match status" value="1"/>
</dbReference>
<dbReference type="PANTHER" id="PTHR42760:SF5">
    <property type="entry name" value="2-DEHYDRO-3-DEOXY-D-GLUCONATE 5-DEHYDROGENASE"/>
    <property type="match status" value="1"/>
</dbReference>